<protein>
    <submittedName>
        <fullName evidence="2">Sugar ABC transporter substrate-binding protein</fullName>
    </submittedName>
</protein>
<keyword evidence="3" id="KW-1185">Reference proteome</keyword>
<evidence type="ECO:0000313" key="3">
    <source>
        <dbReference type="Proteomes" id="UP001501074"/>
    </source>
</evidence>
<keyword evidence="1" id="KW-0732">Signal</keyword>
<evidence type="ECO:0000313" key="2">
    <source>
        <dbReference type="EMBL" id="GAA3625368.1"/>
    </source>
</evidence>
<dbReference type="CDD" id="cd13585">
    <property type="entry name" value="PBP2_TMBP_like"/>
    <property type="match status" value="1"/>
</dbReference>
<comment type="caution">
    <text evidence="2">The sequence shown here is derived from an EMBL/GenBank/DDBJ whole genome shotgun (WGS) entry which is preliminary data.</text>
</comment>
<dbReference type="InterPro" id="IPR050490">
    <property type="entry name" value="Bact_solute-bd_prot1"/>
</dbReference>
<dbReference type="InterPro" id="IPR006059">
    <property type="entry name" value="SBP"/>
</dbReference>
<gene>
    <name evidence="2" type="ORF">GCM10022223_48180</name>
</gene>
<dbReference type="PROSITE" id="PS51257">
    <property type="entry name" value="PROKAR_LIPOPROTEIN"/>
    <property type="match status" value="1"/>
</dbReference>
<sequence>MSRKFRNPLTRLVVVTGAVLALGSLAACGGGSSSGSDEGTVAGTQSDLDAALAKGGEITYWSWTPSAKDQVAAFEKAYPKVKVKLVNAGTNTDQYTKLTNAINAGSGAPDVAQIEYYAVPQYALSDSLLDLNTYGLNELESSYTASTWGSVSVDGKLYGLPQDSGPMAMFYNKKIFTEAGVTKAPTTWAEYIDAAKKIHAKNPKNFITADSGDGGFTSSMIWQAGGHPFNVDGNTLNVNFEDEGTKKFTTMWNQLHTAGLLSDTPGWTDEWFRGLTDGSIASLITGAWMPGNLEANAAGASGDWAVAPIPTYDGTTAVTAENGGSAQSVIKQSKNPALATAFVRWLNHDPASIEVFLKSGGFPSTTAELGDPAFTETKSKYFGNQEVNKVLAAAASTVAPNWNYLPIQAYAFTIFGDTAGKESYTKNGDINAGLAKWKAALDTYAKQQGFTVK</sequence>
<organism evidence="2 3">
    <name type="scientific">Kineosporia mesophila</name>
    <dbReference type="NCBI Taxonomy" id="566012"/>
    <lineage>
        <taxon>Bacteria</taxon>
        <taxon>Bacillati</taxon>
        <taxon>Actinomycetota</taxon>
        <taxon>Actinomycetes</taxon>
        <taxon>Kineosporiales</taxon>
        <taxon>Kineosporiaceae</taxon>
        <taxon>Kineosporia</taxon>
    </lineage>
</organism>
<dbReference type="SUPFAM" id="SSF53850">
    <property type="entry name" value="Periplasmic binding protein-like II"/>
    <property type="match status" value="1"/>
</dbReference>
<feature type="signal peptide" evidence="1">
    <location>
        <begin position="1"/>
        <end position="26"/>
    </location>
</feature>
<feature type="chain" id="PRO_5046847576" evidence="1">
    <location>
        <begin position="27"/>
        <end position="453"/>
    </location>
</feature>
<reference evidence="3" key="1">
    <citation type="journal article" date="2019" name="Int. J. Syst. Evol. Microbiol.">
        <title>The Global Catalogue of Microorganisms (GCM) 10K type strain sequencing project: providing services to taxonomists for standard genome sequencing and annotation.</title>
        <authorList>
            <consortium name="The Broad Institute Genomics Platform"/>
            <consortium name="The Broad Institute Genome Sequencing Center for Infectious Disease"/>
            <person name="Wu L."/>
            <person name="Ma J."/>
        </authorList>
    </citation>
    <scope>NUCLEOTIDE SEQUENCE [LARGE SCALE GENOMIC DNA]</scope>
    <source>
        <strain evidence="3">JCM 16902</strain>
    </source>
</reference>
<dbReference type="PANTHER" id="PTHR43649">
    <property type="entry name" value="ARABINOSE-BINDING PROTEIN-RELATED"/>
    <property type="match status" value="1"/>
</dbReference>
<dbReference type="Pfam" id="PF01547">
    <property type="entry name" value="SBP_bac_1"/>
    <property type="match status" value="1"/>
</dbReference>
<dbReference type="EMBL" id="BAAAZO010000009">
    <property type="protein sequence ID" value="GAA3625368.1"/>
    <property type="molecule type" value="Genomic_DNA"/>
</dbReference>
<accession>A0ABP7A5P3</accession>
<evidence type="ECO:0000256" key="1">
    <source>
        <dbReference type="SAM" id="SignalP"/>
    </source>
</evidence>
<name>A0ABP7A5P3_9ACTN</name>
<dbReference type="PANTHER" id="PTHR43649:SF14">
    <property type="entry name" value="BLR3389 PROTEIN"/>
    <property type="match status" value="1"/>
</dbReference>
<proteinExistence type="predicted"/>
<dbReference type="Proteomes" id="UP001501074">
    <property type="component" value="Unassembled WGS sequence"/>
</dbReference>
<dbReference type="RefSeq" id="WP_231484658.1">
    <property type="nucleotide sequence ID" value="NZ_BAAAZO010000009.1"/>
</dbReference>
<dbReference type="Gene3D" id="3.40.190.10">
    <property type="entry name" value="Periplasmic binding protein-like II"/>
    <property type="match status" value="1"/>
</dbReference>